<dbReference type="AlphaFoldDB" id="A0A829AGR5"/>
<protein>
    <recommendedName>
        <fullName evidence="3">Cell wall surface anchor protein</fullName>
    </recommendedName>
</protein>
<dbReference type="EMBL" id="AHXS01000003">
    <property type="protein sequence ID" value="ELB41800.1"/>
    <property type="molecule type" value="Genomic_DNA"/>
</dbReference>
<dbReference type="RefSeq" id="WP_002290292.1">
    <property type="nucleotide sequence ID" value="NZ_KB029912.1"/>
</dbReference>
<evidence type="ECO:0008006" key="3">
    <source>
        <dbReference type="Google" id="ProtNLM"/>
    </source>
</evidence>
<gene>
    <name evidence="1" type="ORF">OKA_02986</name>
</gene>
<evidence type="ECO:0000313" key="2">
    <source>
        <dbReference type="Proteomes" id="UP000010504"/>
    </source>
</evidence>
<reference evidence="1 2" key="1">
    <citation type="submission" date="2012-12" db="EMBL/GenBank/DDBJ databases">
        <title>The Genome Sequence of Enterococcus faecium E2039.</title>
        <authorList>
            <consortium name="The Broad Institute Genome Sequencing Platform"/>
            <consortium name="The Broad Institute Genome Sequencing Center for Infectious Disease"/>
            <person name="Earl A.M."/>
            <person name="Gilmore M.S."/>
            <person name="van Schaik W."/>
            <person name="Lebreton F."/>
            <person name="Willems R.J."/>
            <person name="Walker B."/>
            <person name="Young S.K."/>
            <person name="Zeng Q."/>
            <person name="Gargeya S."/>
            <person name="Fitzgerald M."/>
            <person name="Haas B."/>
            <person name="Abouelleil A."/>
            <person name="Alvarado L."/>
            <person name="Arachchi H.M."/>
            <person name="Berlin A.M."/>
            <person name="Chapman S.B."/>
            <person name="Dewar J."/>
            <person name="Goldberg J."/>
            <person name="Griggs A."/>
            <person name="Gujja S."/>
            <person name="Hansen M."/>
            <person name="Howarth C."/>
            <person name="Imamovic A."/>
            <person name="Larimer J."/>
            <person name="McCowan C."/>
            <person name="Murphy C."/>
            <person name="Neiman D."/>
            <person name="Pearson M."/>
            <person name="Priest M."/>
            <person name="Roberts A."/>
            <person name="Saif S."/>
            <person name="Shea T."/>
            <person name="Sisk P."/>
            <person name="Sykes S."/>
            <person name="Wortman J."/>
            <person name="Nusbaum C."/>
            <person name="Birren B."/>
        </authorList>
    </citation>
    <scope>NUCLEOTIDE SEQUENCE [LARGE SCALE GENOMIC DNA]</scope>
    <source>
        <strain evidence="1 2">E2039</strain>
    </source>
</reference>
<dbReference type="Proteomes" id="UP000010504">
    <property type="component" value="Unassembled WGS sequence"/>
</dbReference>
<evidence type="ECO:0000313" key="1">
    <source>
        <dbReference type="EMBL" id="ELB41800.1"/>
    </source>
</evidence>
<accession>A0A829AGR5</accession>
<name>A0A829AGR5_ENTFC</name>
<sequence>MKKIKSVRVDRFAVLFFILLGFFSGSPTVSARESSITFTLHNRMFESEQMPSISQNDGMASPDNFQ</sequence>
<comment type="caution">
    <text evidence="1">The sequence shown here is derived from an EMBL/GenBank/DDBJ whole genome shotgun (WGS) entry which is preliminary data.</text>
</comment>
<organism evidence="1 2">
    <name type="scientific">Enterococcus faecium EnGen0026</name>
    <dbReference type="NCBI Taxonomy" id="1138917"/>
    <lineage>
        <taxon>Bacteria</taxon>
        <taxon>Bacillati</taxon>
        <taxon>Bacillota</taxon>
        <taxon>Bacilli</taxon>
        <taxon>Lactobacillales</taxon>
        <taxon>Enterococcaceae</taxon>
        <taxon>Enterococcus</taxon>
    </lineage>
</organism>
<proteinExistence type="predicted"/>